<reference evidence="3" key="1">
    <citation type="journal article" date="2019" name="Int. J. Syst. Evol. Microbiol.">
        <title>The Global Catalogue of Microorganisms (GCM) 10K type strain sequencing project: providing services to taxonomists for standard genome sequencing and annotation.</title>
        <authorList>
            <consortium name="The Broad Institute Genomics Platform"/>
            <consortium name="The Broad Institute Genome Sequencing Center for Infectious Disease"/>
            <person name="Wu L."/>
            <person name="Ma J."/>
        </authorList>
    </citation>
    <scope>NUCLEOTIDE SEQUENCE [LARGE SCALE GENOMIC DNA]</scope>
    <source>
        <strain evidence="3">NBRC 110633</strain>
    </source>
</reference>
<keyword evidence="1" id="KW-1133">Transmembrane helix</keyword>
<evidence type="ECO:0000256" key="1">
    <source>
        <dbReference type="SAM" id="Phobius"/>
    </source>
</evidence>
<keyword evidence="1" id="KW-0472">Membrane</keyword>
<keyword evidence="1" id="KW-0812">Transmembrane</keyword>
<proteinExistence type="predicted"/>
<gene>
    <name evidence="2" type="ORF">GCM10007906_42560</name>
</gene>
<dbReference type="Proteomes" id="UP001156669">
    <property type="component" value="Unassembled WGS sequence"/>
</dbReference>
<evidence type="ECO:0000313" key="2">
    <source>
        <dbReference type="EMBL" id="GLR06668.1"/>
    </source>
</evidence>
<accession>A0ABQ5Y877</accession>
<organism evidence="2 3">
    <name type="scientific">Vibrio hyugaensis</name>
    <dbReference type="NCBI Taxonomy" id="1534743"/>
    <lineage>
        <taxon>Bacteria</taxon>
        <taxon>Pseudomonadati</taxon>
        <taxon>Pseudomonadota</taxon>
        <taxon>Gammaproteobacteria</taxon>
        <taxon>Vibrionales</taxon>
        <taxon>Vibrionaceae</taxon>
        <taxon>Vibrio</taxon>
    </lineage>
</organism>
<keyword evidence="3" id="KW-1185">Reference proteome</keyword>
<comment type="caution">
    <text evidence="2">The sequence shown here is derived from an EMBL/GenBank/DDBJ whole genome shotgun (WGS) entry which is preliminary data.</text>
</comment>
<dbReference type="EMBL" id="BSOE01000058">
    <property type="protein sequence ID" value="GLR06668.1"/>
    <property type="molecule type" value="Genomic_DNA"/>
</dbReference>
<evidence type="ECO:0000313" key="3">
    <source>
        <dbReference type="Proteomes" id="UP001156669"/>
    </source>
</evidence>
<feature type="transmembrane region" description="Helical" evidence="1">
    <location>
        <begin position="63"/>
        <end position="84"/>
    </location>
</feature>
<protein>
    <submittedName>
        <fullName evidence="2">Uncharacterized protein</fullName>
    </submittedName>
</protein>
<sequence>MSEVNTEDSLVRFRYAQKLVDGRDEFANRKVIEPTGQPPEPFMQVTDDIISIRDARHDIRSVYLIPVVVVVWFLFIFILSDLGLNSASISRGKELLIHYQEKEQNGGYFDDYDSRDYSYYKIMFANNGDYSLVNYIRAVYKVGHEGARKGLKKRLEATGVSALIVFLVTVFFIRTLRPTDIFFDRKRGIVYTWFYGRVAACRFENLGFLEKSSGIVFYLYAENKKSKGGYDMVPIRIQPTRKVILNTARDNNDFFQQIFNFMENGKSAVITGEQFHRPQPKTYFMIDKKPEPFEERLEKLLEREHELPKLYRYLQE</sequence>
<feature type="transmembrane region" description="Helical" evidence="1">
    <location>
        <begin position="157"/>
        <end position="176"/>
    </location>
</feature>
<dbReference type="RefSeq" id="WP_045396784.1">
    <property type="nucleotide sequence ID" value="NZ_BBLD01000008.1"/>
</dbReference>
<name>A0ABQ5Y877_9VIBR</name>